<dbReference type="AlphaFoldDB" id="L0DRG3"/>
<dbReference type="Proteomes" id="UP000010798">
    <property type="component" value="Chromosome"/>
</dbReference>
<dbReference type="HOGENOM" id="CLU_3391360_0_0_0"/>
<evidence type="ECO:0000313" key="1">
    <source>
        <dbReference type="EMBL" id="AGA31590.1"/>
    </source>
</evidence>
<accession>L0DRG3</accession>
<dbReference type="STRING" id="886293.Sinac_7557"/>
<keyword evidence="2" id="KW-1185">Reference proteome</keyword>
<proteinExistence type="predicted"/>
<evidence type="ECO:0000313" key="2">
    <source>
        <dbReference type="Proteomes" id="UP000010798"/>
    </source>
</evidence>
<reference evidence="1 2" key="1">
    <citation type="submission" date="2012-02" db="EMBL/GenBank/DDBJ databases">
        <title>Complete sequence of chromosome of Singulisphaera acidiphila DSM 18658.</title>
        <authorList>
            <consortium name="US DOE Joint Genome Institute (JGI-PGF)"/>
            <person name="Lucas S."/>
            <person name="Copeland A."/>
            <person name="Lapidus A."/>
            <person name="Glavina del Rio T."/>
            <person name="Dalin E."/>
            <person name="Tice H."/>
            <person name="Bruce D."/>
            <person name="Goodwin L."/>
            <person name="Pitluck S."/>
            <person name="Peters L."/>
            <person name="Ovchinnikova G."/>
            <person name="Chertkov O."/>
            <person name="Kyrpides N."/>
            <person name="Mavromatis K."/>
            <person name="Ivanova N."/>
            <person name="Brettin T."/>
            <person name="Detter J.C."/>
            <person name="Han C."/>
            <person name="Larimer F."/>
            <person name="Land M."/>
            <person name="Hauser L."/>
            <person name="Markowitz V."/>
            <person name="Cheng J.-F."/>
            <person name="Hugenholtz P."/>
            <person name="Woyke T."/>
            <person name="Wu D."/>
            <person name="Tindall B."/>
            <person name="Pomrenke H."/>
            <person name="Brambilla E."/>
            <person name="Klenk H.-P."/>
            <person name="Eisen J.A."/>
        </authorList>
    </citation>
    <scope>NUCLEOTIDE SEQUENCE [LARGE SCALE GENOMIC DNA]</scope>
    <source>
        <strain evidence="2">ATCC BAA-1392 / DSM 18658 / VKM B-2454 / MOB10</strain>
    </source>
</reference>
<protein>
    <submittedName>
        <fullName evidence="1">Uncharacterized protein</fullName>
    </submittedName>
</protein>
<name>L0DRG3_SINAD</name>
<dbReference type="EMBL" id="CP003364">
    <property type="protein sequence ID" value="AGA31590.1"/>
    <property type="molecule type" value="Genomic_DNA"/>
</dbReference>
<organism evidence="1 2">
    <name type="scientific">Singulisphaera acidiphila (strain ATCC BAA-1392 / DSM 18658 / VKM B-2454 / MOB10)</name>
    <dbReference type="NCBI Taxonomy" id="886293"/>
    <lineage>
        <taxon>Bacteria</taxon>
        <taxon>Pseudomonadati</taxon>
        <taxon>Planctomycetota</taxon>
        <taxon>Planctomycetia</taxon>
        <taxon>Isosphaerales</taxon>
        <taxon>Isosphaeraceae</taxon>
        <taxon>Singulisphaera</taxon>
    </lineage>
</organism>
<dbReference type="KEGG" id="saci:Sinac_7557"/>
<sequence length="32" mass="3333">MVEGSLVLGCPDLLGFILDLDLGLFVSRVPSG</sequence>
<gene>
    <name evidence="1" type="ordered locus">Sinac_7557</name>
</gene>